<proteinExistence type="predicted"/>
<dbReference type="Pfam" id="PF11888">
    <property type="entry name" value="DUF3408"/>
    <property type="match status" value="1"/>
</dbReference>
<keyword evidence="2" id="KW-1133">Transmembrane helix</keyword>
<dbReference type="EMBL" id="JANGBQ010000030">
    <property type="protein sequence ID" value="MCQ5084069.1"/>
    <property type="molecule type" value="Genomic_DNA"/>
</dbReference>
<sequence>LIMLYSFLSESGVLDISLLALGTGIIVLSILGLLHLGKRRGHNKAGHFSEQPDDCAMPAVQTENSDGWPSMEQPQTTELVSVVAAPEDSSNLDSPPSETVVSEKQDVKPECVPVPDIRWRRSMTLPDYKKTFLVRVDYDLRASLYVSAPTKRKILEVLKKIGGERLTATSYVDNILRHHLEMFRDEINCIHQEQNYHNIV</sequence>
<evidence type="ECO:0000256" key="2">
    <source>
        <dbReference type="SAM" id="Phobius"/>
    </source>
</evidence>
<dbReference type="AlphaFoldDB" id="A0AAJ1CGZ2"/>
<dbReference type="Proteomes" id="UP001205035">
    <property type="component" value="Unassembled WGS sequence"/>
</dbReference>
<gene>
    <name evidence="3" type="ORF">NE651_14375</name>
</gene>
<reference evidence="3" key="1">
    <citation type="submission" date="2022-06" db="EMBL/GenBank/DDBJ databases">
        <title>Isolation of gut microbiota from human fecal samples.</title>
        <authorList>
            <person name="Pamer E.G."/>
            <person name="Barat B."/>
            <person name="Waligurski E."/>
            <person name="Medina S."/>
            <person name="Paddock L."/>
            <person name="Mostad J."/>
        </authorList>
    </citation>
    <scope>NUCLEOTIDE SEQUENCE</scope>
    <source>
        <strain evidence="3">DFI.6.22</strain>
    </source>
</reference>
<feature type="region of interest" description="Disordered" evidence="1">
    <location>
        <begin position="42"/>
        <end position="73"/>
    </location>
</feature>
<feature type="region of interest" description="Disordered" evidence="1">
    <location>
        <begin position="86"/>
        <end position="106"/>
    </location>
</feature>
<evidence type="ECO:0000313" key="4">
    <source>
        <dbReference type="Proteomes" id="UP001205035"/>
    </source>
</evidence>
<feature type="non-terminal residue" evidence="3">
    <location>
        <position position="1"/>
    </location>
</feature>
<organism evidence="3 4">
    <name type="scientific">Alistipes onderdonkii</name>
    <dbReference type="NCBI Taxonomy" id="328813"/>
    <lineage>
        <taxon>Bacteria</taxon>
        <taxon>Pseudomonadati</taxon>
        <taxon>Bacteroidota</taxon>
        <taxon>Bacteroidia</taxon>
        <taxon>Bacteroidales</taxon>
        <taxon>Rikenellaceae</taxon>
        <taxon>Alistipes</taxon>
    </lineage>
</organism>
<feature type="compositionally biased region" description="Polar residues" evidence="1">
    <location>
        <begin position="61"/>
        <end position="73"/>
    </location>
</feature>
<keyword evidence="2" id="KW-0472">Membrane</keyword>
<comment type="caution">
    <text evidence="3">The sequence shown here is derived from an EMBL/GenBank/DDBJ whole genome shotgun (WGS) entry which is preliminary data.</text>
</comment>
<feature type="compositionally biased region" description="Polar residues" evidence="1">
    <location>
        <begin position="88"/>
        <end position="100"/>
    </location>
</feature>
<evidence type="ECO:0000313" key="3">
    <source>
        <dbReference type="EMBL" id="MCQ5084069.1"/>
    </source>
</evidence>
<dbReference type="RefSeq" id="WP_256166588.1">
    <property type="nucleotide sequence ID" value="NZ_JANGBQ010000030.1"/>
</dbReference>
<accession>A0AAJ1CGZ2</accession>
<keyword evidence="2" id="KW-0812">Transmembrane</keyword>
<name>A0AAJ1CGZ2_9BACT</name>
<dbReference type="InterPro" id="IPR021823">
    <property type="entry name" value="DUF3408"/>
</dbReference>
<feature type="transmembrane region" description="Helical" evidence="2">
    <location>
        <begin position="12"/>
        <end position="34"/>
    </location>
</feature>
<protein>
    <submittedName>
        <fullName evidence="3">DUF3408 domain-containing protein</fullName>
    </submittedName>
</protein>
<evidence type="ECO:0000256" key="1">
    <source>
        <dbReference type="SAM" id="MobiDB-lite"/>
    </source>
</evidence>